<name>A0A6P8H1W3_ACTTE</name>
<sequence length="607" mass="67469">MSQRSGQSAPQIPSQADESIMTTLRVIMDVLKSHDGSIKQLHKWLDQDSMKTTSPMRGPNILATGNLSEVVPTLPLNEPPVRDGEPLADNIPDDVSEVSSLVSSRTEYKELPSRSTLINSTMSSGGHVDQHMPQYVTGPGIGKTGVTNEYFSTPMRTSLNNGAPTRPSIADDKAKFDISMSSIDADTSGGRDILQSPWQPSSLQQSPSMKTGNRTSLANVSLGVLQTKIQLLENQVSEWSEIMDEMSDRMAKQPSLIRKFAKESTCDKVSQSQHMEDIDILENRLLAKMDERFAHFDRKIIELYDDITTRVEVKSSPKGETQDTAAQFSVELDSLTAQFNEQQNELRVIEKDLNKLDDEVYQVKQDTNMYRHHVTSKRSDEELVSLVAEQLLDREDVTGWKTALKEMHSALNKQSEINSSLHHSFASLDKKMNSLNVTFPHHGRWRWGGVSSVYPKGHSCVNGYHADDISFVAQLINSEPRMFVWERNKPYVVVTTAGCYWITIGAFGLKSNSPPSLQVTVDEEPVSLFNSSGKSPTNHKISVTSSAPKHQASSTRHKWDSSSWRPGSSLSGAIMLPGHSRLSFCAVSTVSGTRLAVEGYLEIHKKY</sequence>
<proteinExistence type="predicted"/>
<feature type="region of interest" description="Disordered" evidence="2">
    <location>
        <begin position="155"/>
        <end position="174"/>
    </location>
</feature>
<gene>
    <name evidence="4" type="primary">LOC116287140</name>
</gene>
<evidence type="ECO:0000256" key="2">
    <source>
        <dbReference type="SAM" id="MobiDB-lite"/>
    </source>
</evidence>
<dbReference type="Proteomes" id="UP000515163">
    <property type="component" value="Unplaced"/>
</dbReference>
<feature type="region of interest" description="Disordered" evidence="2">
    <location>
        <begin position="186"/>
        <end position="211"/>
    </location>
</feature>
<feature type="region of interest" description="Disordered" evidence="2">
    <location>
        <begin position="528"/>
        <end position="566"/>
    </location>
</feature>
<reference evidence="4" key="1">
    <citation type="submission" date="2025-08" db="UniProtKB">
        <authorList>
            <consortium name="RefSeq"/>
        </authorList>
    </citation>
    <scope>IDENTIFICATION</scope>
</reference>
<dbReference type="KEGG" id="aten:116287140"/>
<evidence type="ECO:0000313" key="4">
    <source>
        <dbReference type="RefSeq" id="XP_031549638.1"/>
    </source>
</evidence>
<evidence type="ECO:0000313" key="3">
    <source>
        <dbReference type="Proteomes" id="UP000515163"/>
    </source>
</evidence>
<feature type="compositionally biased region" description="Low complexity" evidence="2">
    <location>
        <begin position="194"/>
        <end position="208"/>
    </location>
</feature>
<evidence type="ECO:0000256" key="1">
    <source>
        <dbReference type="SAM" id="Coils"/>
    </source>
</evidence>
<dbReference type="GeneID" id="116287140"/>
<keyword evidence="3" id="KW-1185">Reference proteome</keyword>
<accession>A0A6P8H1W3</accession>
<dbReference type="PANTHER" id="PTHR40131">
    <property type="entry name" value="C1Q DOMAIN-CONTAINING PROTEIN"/>
    <property type="match status" value="1"/>
</dbReference>
<protein>
    <submittedName>
        <fullName evidence="4">Uncharacterized protein LOC116287140</fullName>
    </submittedName>
</protein>
<dbReference type="InParanoid" id="A0A6P8H1W3"/>
<keyword evidence="1" id="KW-0175">Coiled coil</keyword>
<dbReference type="OrthoDB" id="5964831at2759"/>
<feature type="compositionally biased region" description="Polar residues" evidence="2">
    <location>
        <begin position="528"/>
        <end position="554"/>
    </location>
</feature>
<dbReference type="RefSeq" id="XP_031549638.1">
    <property type="nucleotide sequence ID" value="XM_031693778.1"/>
</dbReference>
<organism evidence="3 4">
    <name type="scientific">Actinia tenebrosa</name>
    <name type="common">Australian red waratah sea anemone</name>
    <dbReference type="NCBI Taxonomy" id="6105"/>
    <lineage>
        <taxon>Eukaryota</taxon>
        <taxon>Metazoa</taxon>
        <taxon>Cnidaria</taxon>
        <taxon>Anthozoa</taxon>
        <taxon>Hexacorallia</taxon>
        <taxon>Actiniaria</taxon>
        <taxon>Actiniidae</taxon>
        <taxon>Actinia</taxon>
    </lineage>
</organism>
<dbReference type="AlphaFoldDB" id="A0A6P8H1W3"/>
<dbReference type="PANTHER" id="PTHR40131:SF1">
    <property type="entry name" value="C1Q DOMAIN-CONTAINING PROTEIN"/>
    <property type="match status" value="1"/>
</dbReference>
<feature type="coiled-coil region" evidence="1">
    <location>
        <begin position="325"/>
        <end position="366"/>
    </location>
</feature>